<dbReference type="Gene3D" id="1.10.274.100">
    <property type="entry name" value="RNA polymerase Rpb1, domain 3"/>
    <property type="match status" value="1"/>
</dbReference>
<dbReference type="PANTHER" id="PTHR19376:SF54">
    <property type="entry name" value="DNA-DIRECTED RNA POLYMERASE SUBUNIT BETA"/>
    <property type="match status" value="1"/>
</dbReference>
<evidence type="ECO:0000256" key="8">
    <source>
        <dbReference type="ARBA" id="ARBA00022723"/>
    </source>
</evidence>
<keyword evidence="6 13" id="KW-0808">Transferase</keyword>
<organism evidence="16">
    <name type="scientific">Bredia repens</name>
    <dbReference type="NCBI Taxonomy" id="2291716"/>
    <lineage>
        <taxon>Eukaryota</taxon>
        <taxon>Viridiplantae</taxon>
        <taxon>Streptophyta</taxon>
        <taxon>Embryophyta</taxon>
        <taxon>Tracheophyta</taxon>
        <taxon>Spermatophyta</taxon>
        <taxon>Magnoliopsida</taxon>
        <taxon>eudicotyledons</taxon>
        <taxon>Gunneridae</taxon>
        <taxon>Pentapetalae</taxon>
        <taxon>rosids</taxon>
        <taxon>malvids</taxon>
        <taxon>Myrtales</taxon>
        <taxon>Melastomataceae</taxon>
        <taxon>Melastomatoideae</taxon>
        <taxon>Sonerileae</taxon>
        <taxon>Bredia</taxon>
    </lineage>
</organism>
<dbReference type="GO" id="GO:0000428">
    <property type="term" value="C:DNA-directed RNA polymerase complex"/>
    <property type="evidence" value="ECO:0007669"/>
    <property type="project" value="UniProtKB-KW"/>
</dbReference>
<dbReference type="SMART" id="SM00663">
    <property type="entry name" value="RPOLA_N"/>
    <property type="match status" value="1"/>
</dbReference>
<feature type="binding site" evidence="13">
    <location>
        <position position="494"/>
    </location>
    <ligand>
        <name>Mg(2+)</name>
        <dbReference type="ChEBI" id="CHEBI:18420"/>
    </ligand>
</feature>
<evidence type="ECO:0000256" key="10">
    <source>
        <dbReference type="ARBA" id="ARBA00022842"/>
    </source>
</evidence>
<dbReference type="InterPro" id="IPR006592">
    <property type="entry name" value="RNA_pol_N"/>
</dbReference>
<geneLocation type="chloroplast" evidence="16"/>
<evidence type="ECO:0000256" key="7">
    <source>
        <dbReference type="ARBA" id="ARBA00022695"/>
    </source>
</evidence>
<evidence type="ECO:0000256" key="6">
    <source>
        <dbReference type="ARBA" id="ARBA00022679"/>
    </source>
</evidence>
<comment type="function">
    <text evidence="1 13 14">DNA-dependent RNA polymerase catalyzes the transcription of DNA into RNA using the four ribonucleoside triphosphates as substrates.</text>
</comment>
<feature type="domain" description="RNA polymerase N-terminal" evidence="15">
    <location>
        <begin position="263"/>
        <end position="544"/>
    </location>
</feature>
<evidence type="ECO:0000313" key="16">
    <source>
        <dbReference type="EMBL" id="QFQ42163.1"/>
    </source>
</evidence>
<dbReference type="InterPro" id="IPR007080">
    <property type="entry name" value="RNA_pol_Rpb1_1"/>
</dbReference>
<comment type="subunit">
    <text evidence="13">In plastids the minimal PEP RNA polymerase catalytic core is composed of four subunits: alpha, beta, beta', and beta''. When a (nuclear-encoded) sigma factor is associated with the core the holoenzyme is formed, which can initiate transcription.</text>
</comment>
<dbReference type="EMBL" id="MK994832">
    <property type="protein sequence ID" value="QFQ42163.1"/>
    <property type="molecule type" value="Genomic_DNA"/>
</dbReference>
<dbReference type="GO" id="GO:0008270">
    <property type="term" value="F:zinc ion binding"/>
    <property type="evidence" value="ECO:0007669"/>
    <property type="project" value="UniProtKB-UniRule"/>
</dbReference>
<evidence type="ECO:0000256" key="1">
    <source>
        <dbReference type="ARBA" id="ARBA00004026"/>
    </source>
</evidence>
<dbReference type="Pfam" id="PF04997">
    <property type="entry name" value="RNA_pol_Rpb1_1"/>
    <property type="match status" value="1"/>
</dbReference>
<dbReference type="GO" id="GO:0006351">
    <property type="term" value="P:DNA-templated transcription"/>
    <property type="evidence" value="ECO:0007669"/>
    <property type="project" value="UniProtKB-UniRule"/>
</dbReference>
<feature type="binding site" evidence="13">
    <location>
        <position position="87"/>
    </location>
    <ligand>
        <name>Zn(2+)</name>
        <dbReference type="ChEBI" id="CHEBI:29105"/>
    </ligand>
</feature>
<keyword evidence="3 13" id="KW-0240">DNA-directed RNA polymerase</keyword>
<comment type="subcellular location">
    <subcellularLocation>
        <location evidence="13">Plastid</location>
        <location evidence="13">Chloroplast</location>
    </subcellularLocation>
</comment>
<dbReference type="PANTHER" id="PTHR19376">
    <property type="entry name" value="DNA-DIRECTED RNA POLYMERASE"/>
    <property type="match status" value="1"/>
</dbReference>
<dbReference type="InterPro" id="IPR045867">
    <property type="entry name" value="DNA-dir_RpoC_beta_prime"/>
</dbReference>
<dbReference type="Gene3D" id="1.10.40.90">
    <property type="match status" value="1"/>
</dbReference>
<dbReference type="Gene3D" id="2.40.40.20">
    <property type="match status" value="1"/>
</dbReference>
<evidence type="ECO:0000256" key="3">
    <source>
        <dbReference type="ARBA" id="ARBA00022478"/>
    </source>
</evidence>
<evidence type="ECO:0000256" key="5">
    <source>
        <dbReference type="ARBA" id="ARBA00022640"/>
    </source>
</evidence>
<reference evidence="16" key="1">
    <citation type="submission" date="2019-05" db="EMBL/GenBank/DDBJ databases">
        <title>Chloroplast phylogenomics of Sonerileae/Dissochaeteae, with a special focus on Phyllagathis.</title>
        <authorList>
            <person name="Zhou Q.J."/>
            <person name="Lin C.W."/>
            <person name="Ng W.L."/>
            <person name="Zhou R.C."/>
            <person name="Liu Y."/>
        </authorList>
    </citation>
    <scope>NUCLEOTIDE SEQUENCE</scope>
    <source>
        <strain evidence="16">Liu558</strain>
    </source>
</reference>
<sequence length="683" mass="79068">MIDRYKHQQLRIESVSPQKISAWANKILPNGEIVGEVTQPYTFHYKTNKPEKGGLFCERIFGPIKSGICACGNYRVIRDEKEDQKFCEQCGVEFADSRIRRYQMGYIKLACPVTHVWYLKRLPSYIANLLDKPLKELEGLVYCDNLSFARPIAKKPTFLRLRGLFEYEIQSWKYSIPVFFTTQGFDIFRNREICTGAGAIREQLADIDLRSILDYSLVEWKELGEERTTGNEWEDRKIGRRRDFLVRRIELAKHFIRTNIEPEWMVLCLLPVLPPELRPIIQIDGGKLMSSDINELYRRVIYRNNTLTDLLTTNRSTPGELVMCQEKLVQEAVDTLLDNGIRGQPIRDGHNKIYKSFSDVIEGKEGRFRETMLGKRVDYSGRSVIVVGPSLPLHRCGLPREIAIELFQTFVIRGLIRQHLASNIGVAKSQIREKDTIVWEILKEVMQGHPVLLNRAPTLHRLGIQAFQPILVEGRAVCLHPLVRKGFNADFDGDQMAVHVPLSLEAQAEAHLLMFSHMNLLSPAIGDPISVPTQDMLIGLYVLTIGNRRGICRNRYNPWNRRKYQNERINDNNHQSKKQKEPFFCNSYDAIGAYRQKRLNLDSPFWLRWRIDQRIIASREGPIEIHYESGGTCQEIYEHSFLVRSVKKEILCIYIRTTIGHISLFREIEEALQGFCRACSYGH</sequence>
<keyword evidence="9 13" id="KW-0862">Zinc</keyword>
<name>A0A5P8GHN0_9MYRT</name>
<evidence type="ECO:0000256" key="4">
    <source>
        <dbReference type="ARBA" id="ARBA00022528"/>
    </source>
</evidence>
<feature type="binding site" evidence="13">
    <location>
        <position position="490"/>
    </location>
    <ligand>
        <name>Mg(2+)</name>
        <dbReference type="ChEBI" id="CHEBI:18420"/>
    </ligand>
</feature>
<dbReference type="GO" id="GO:0009507">
    <property type="term" value="C:chloroplast"/>
    <property type="evidence" value="ECO:0007669"/>
    <property type="project" value="UniProtKB-SubCell"/>
</dbReference>
<dbReference type="InterPro" id="IPR042102">
    <property type="entry name" value="RNA_pol_Rpb1_3_sf"/>
</dbReference>
<comment type="catalytic activity">
    <reaction evidence="12 13 14">
        <text>RNA(n) + a ribonucleoside 5'-triphosphate = RNA(n+1) + diphosphate</text>
        <dbReference type="Rhea" id="RHEA:21248"/>
        <dbReference type="Rhea" id="RHEA-COMP:14527"/>
        <dbReference type="Rhea" id="RHEA-COMP:17342"/>
        <dbReference type="ChEBI" id="CHEBI:33019"/>
        <dbReference type="ChEBI" id="CHEBI:61557"/>
        <dbReference type="ChEBI" id="CHEBI:140395"/>
        <dbReference type="EC" id="2.7.7.6"/>
    </reaction>
</comment>
<keyword evidence="8 13" id="KW-0479">Metal-binding</keyword>
<dbReference type="InterPro" id="IPR034678">
    <property type="entry name" value="RNApol_RpoC1"/>
</dbReference>
<evidence type="ECO:0000256" key="11">
    <source>
        <dbReference type="ARBA" id="ARBA00023163"/>
    </source>
</evidence>
<dbReference type="Gene3D" id="4.10.860.120">
    <property type="entry name" value="RNA polymerase II, clamp domain"/>
    <property type="match status" value="1"/>
</dbReference>
<dbReference type="AlphaFoldDB" id="A0A5P8GHN0"/>
<dbReference type="EC" id="2.7.7.6" evidence="13"/>
<evidence type="ECO:0000256" key="13">
    <source>
        <dbReference type="HAMAP-Rule" id="MF_01323"/>
    </source>
</evidence>
<evidence type="ECO:0000256" key="12">
    <source>
        <dbReference type="ARBA" id="ARBA00048552"/>
    </source>
</evidence>
<keyword evidence="11 13" id="KW-0804">Transcription</keyword>
<feature type="binding site" evidence="13">
    <location>
        <position position="90"/>
    </location>
    <ligand>
        <name>Zn(2+)</name>
        <dbReference type="ChEBI" id="CHEBI:29105"/>
    </ligand>
</feature>
<comment type="cofactor">
    <cofactor evidence="13">
        <name>Mg(2+)</name>
        <dbReference type="ChEBI" id="CHEBI:18420"/>
    </cofactor>
    <text evidence="13">Binds 1 Mg(2+) ion per subunit.</text>
</comment>
<comment type="similarity">
    <text evidence="2 13">Belongs to the RNA polymerase beta' chain family. RpoC1 subfamily.</text>
</comment>
<dbReference type="SUPFAM" id="SSF64484">
    <property type="entry name" value="beta and beta-prime subunits of DNA dependent RNA-polymerase"/>
    <property type="match status" value="1"/>
</dbReference>
<dbReference type="InterPro" id="IPR000722">
    <property type="entry name" value="RNA_pol_asu"/>
</dbReference>
<dbReference type="GO" id="GO:0003899">
    <property type="term" value="F:DNA-directed RNA polymerase activity"/>
    <property type="evidence" value="ECO:0007669"/>
    <property type="project" value="UniProtKB-UniRule"/>
</dbReference>
<protein>
    <recommendedName>
        <fullName evidence="13">DNA-directed RNA polymerase subunit beta'</fullName>
        <ecNumber evidence="13">2.7.7.6</ecNumber>
    </recommendedName>
    <alternativeName>
        <fullName evidence="13">PEP</fullName>
    </alternativeName>
    <alternativeName>
        <fullName evidence="13">Plastid-encoded RNA polymerase subunit beta'</fullName>
        <shortName evidence="13">RNA polymerase subunit beta'</shortName>
    </alternativeName>
</protein>
<feature type="binding site" evidence="13">
    <location>
        <position position="69"/>
    </location>
    <ligand>
        <name>Zn(2+)</name>
        <dbReference type="ChEBI" id="CHEBI:29105"/>
    </ligand>
</feature>
<keyword evidence="7 13" id="KW-0548">Nucleotidyltransferase</keyword>
<evidence type="ECO:0000256" key="14">
    <source>
        <dbReference type="RuleBase" id="RU004279"/>
    </source>
</evidence>
<dbReference type="HAMAP" id="MF_01323">
    <property type="entry name" value="RNApol_bact_RpoC1"/>
    <property type="match status" value="1"/>
</dbReference>
<keyword evidence="4 16" id="KW-0150">Chloroplast</keyword>
<dbReference type="GO" id="GO:0003677">
    <property type="term" value="F:DNA binding"/>
    <property type="evidence" value="ECO:0007669"/>
    <property type="project" value="UniProtKB-UniRule"/>
</dbReference>
<comment type="cofactor">
    <cofactor evidence="13">
        <name>Zn(2+)</name>
        <dbReference type="ChEBI" id="CHEBI:29105"/>
    </cofactor>
    <text evidence="13">Binds 1 Zn(2+) ion per subunit.</text>
</comment>
<keyword evidence="10 13" id="KW-0460">Magnesium</keyword>
<feature type="binding site" evidence="13">
    <location>
        <position position="71"/>
    </location>
    <ligand>
        <name>Zn(2+)</name>
        <dbReference type="ChEBI" id="CHEBI:29105"/>
    </ligand>
</feature>
<dbReference type="GO" id="GO:0000287">
    <property type="term" value="F:magnesium ion binding"/>
    <property type="evidence" value="ECO:0007669"/>
    <property type="project" value="UniProtKB-UniRule"/>
</dbReference>
<evidence type="ECO:0000256" key="9">
    <source>
        <dbReference type="ARBA" id="ARBA00022833"/>
    </source>
</evidence>
<dbReference type="InterPro" id="IPR044893">
    <property type="entry name" value="RNA_pol_Rpb1_clamp_domain"/>
</dbReference>
<evidence type="ECO:0000259" key="15">
    <source>
        <dbReference type="SMART" id="SM00663"/>
    </source>
</evidence>
<dbReference type="Pfam" id="PF00623">
    <property type="entry name" value="RNA_pol_Rpb1_2"/>
    <property type="match status" value="2"/>
</dbReference>
<evidence type="ECO:0000256" key="2">
    <source>
        <dbReference type="ARBA" id="ARBA00007207"/>
    </source>
</evidence>
<dbReference type="FunFam" id="4.10.860.120:FF:000007">
    <property type="entry name" value="DNA-directed RNA polymerase subunit gamma"/>
    <property type="match status" value="1"/>
</dbReference>
<keyword evidence="5 16" id="KW-0934">Plastid</keyword>
<proteinExistence type="inferred from homology"/>
<accession>A0A5P8GHN0</accession>
<feature type="binding site" evidence="13">
    <location>
        <position position="492"/>
    </location>
    <ligand>
        <name>Mg(2+)</name>
        <dbReference type="ChEBI" id="CHEBI:18420"/>
    </ligand>
</feature>
<gene>
    <name evidence="13 16" type="primary">rpoC1</name>
</gene>